<dbReference type="Pfam" id="PF00041">
    <property type="entry name" value="fn3"/>
    <property type="match status" value="2"/>
</dbReference>
<dbReference type="GO" id="GO:0098609">
    <property type="term" value="P:cell-cell adhesion"/>
    <property type="evidence" value="ECO:0007669"/>
    <property type="project" value="TreeGrafter"/>
</dbReference>
<feature type="compositionally biased region" description="Basic and acidic residues" evidence="2">
    <location>
        <begin position="251"/>
        <end position="284"/>
    </location>
</feature>
<evidence type="ECO:0000313" key="6">
    <source>
        <dbReference type="Proteomes" id="UP000694388"/>
    </source>
</evidence>
<dbReference type="PANTHER" id="PTHR44170">
    <property type="entry name" value="PROTEIN SIDEKICK"/>
    <property type="match status" value="1"/>
</dbReference>
<feature type="transmembrane region" description="Helical" evidence="3">
    <location>
        <begin position="551"/>
        <end position="573"/>
    </location>
</feature>
<feature type="transmembrane region" description="Helical" evidence="3">
    <location>
        <begin position="60"/>
        <end position="84"/>
    </location>
</feature>
<dbReference type="Proteomes" id="UP000694388">
    <property type="component" value="Unplaced"/>
</dbReference>
<dbReference type="InterPro" id="IPR013783">
    <property type="entry name" value="Ig-like_fold"/>
</dbReference>
<dbReference type="PANTHER" id="PTHR44170:SF54">
    <property type="entry name" value="FI24025P1"/>
    <property type="match status" value="1"/>
</dbReference>
<name>A0A8C4NK91_EPTBU</name>
<evidence type="ECO:0000256" key="2">
    <source>
        <dbReference type="SAM" id="MobiDB-lite"/>
    </source>
</evidence>
<keyword evidence="3" id="KW-0812">Transmembrane</keyword>
<reference evidence="5" key="2">
    <citation type="submission" date="2025-09" db="UniProtKB">
        <authorList>
            <consortium name="Ensembl"/>
        </authorList>
    </citation>
    <scope>IDENTIFICATION</scope>
</reference>
<dbReference type="Ensembl" id="ENSEBUT00000004165.1">
    <property type="protein sequence ID" value="ENSEBUP00000003773.1"/>
    <property type="gene ID" value="ENSEBUG00000002687.1"/>
</dbReference>
<dbReference type="AlphaFoldDB" id="A0A8C4NK91"/>
<dbReference type="Gene3D" id="2.60.40.10">
    <property type="entry name" value="Immunoglobulins"/>
    <property type="match status" value="3"/>
</dbReference>
<dbReference type="InterPro" id="IPR003961">
    <property type="entry name" value="FN3_dom"/>
</dbReference>
<dbReference type="InterPro" id="IPR036116">
    <property type="entry name" value="FN3_sf"/>
</dbReference>
<evidence type="ECO:0000256" key="1">
    <source>
        <dbReference type="ARBA" id="ARBA00023157"/>
    </source>
</evidence>
<evidence type="ECO:0000313" key="5">
    <source>
        <dbReference type="Ensembl" id="ENSEBUP00000003773.1"/>
    </source>
</evidence>
<dbReference type="SMART" id="SM00060">
    <property type="entry name" value="FN3"/>
    <property type="match status" value="3"/>
</dbReference>
<dbReference type="PRINTS" id="PR00014">
    <property type="entry name" value="FNTYPEIII"/>
</dbReference>
<evidence type="ECO:0000256" key="3">
    <source>
        <dbReference type="SAM" id="Phobius"/>
    </source>
</evidence>
<keyword evidence="1" id="KW-1015">Disulfide bond</keyword>
<dbReference type="CDD" id="cd00063">
    <property type="entry name" value="FN3"/>
    <property type="match status" value="3"/>
</dbReference>
<reference evidence="5" key="1">
    <citation type="submission" date="2025-08" db="UniProtKB">
        <authorList>
            <consortium name="Ensembl"/>
        </authorList>
    </citation>
    <scope>IDENTIFICATION</scope>
</reference>
<keyword evidence="3" id="KW-0472">Membrane</keyword>
<protein>
    <recommendedName>
        <fullName evidence="4">Fibronectin type-III domain-containing protein</fullName>
    </recommendedName>
</protein>
<dbReference type="GeneTree" id="ENSGT00940000157114"/>
<organism evidence="5 6">
    <name type="scientific">Eptatretus burgeri</name>
    <name type="common">Inshore hagfish</name>
    <dbReference type="NCBI Taxonomy" id="7764"/>
    <lineage>
        <taxon>Eukaryota</taxon>
        <taxon>Metazoa</taxon>
        <taxon>Chordata</taxon>
        <taxon>Craniata</taxon>
        <taxon>Vertebrata</taxon>
        <taxon>Cyclostomata</taxon>
        <taxon>Myxini</taxon>
        <taxon>Myxiniformes</taxon>
        <taxon>Myxinidae</taxon>
        <taxon>Eptatretinae</taxon>
        <taxon>Eptatretus</taxon>
    </lineage>
</organism>
<dbReference type="SUPFAM" id="SSF49265">
    <property type="entry name" value="Fibronectin type III"/>
    <property type="match status" value="2"/>
</dbReference>
<feature type="domain" description="Fibronectin type-III" evidence="4">
    <location>
        <begin position="147"/>
        <end position="254"/>
    </location>
</feature>
<feature type="transmembrane region" description="Helical" evidence="3">
    <location>
        <begin position="12"/>
        <end position="39"/>
    </location>
</feature>
<accession>A0A8C4NK91</accession>
<sequence length="589" mass="65241">MKPVLLLSIKVRVRVCVCVCLCVCCMCLCVCVCVFFLQVRNQVGERVSMMMKMPSRSRNFAFLALSVAFAVSQNQPSHIVMILVPVNRSTPGSRSESVHWSAVGRTAKGTMSLDPSLRREAITWPHVTHSGRILNLSRPGSLEDEEAPAPPIVLSATWTRRRNSYDLQWRPGHGGGSSPIHGYLIRYRMVSDSSSEEVLGTDGLSWQTSLLPSDQRQFRLAPLRSAALYEVEMEAQGVTTHSLPAMFTFRTGRDRGTTGRSHDRSRDREPEKGKEREGFEERLAPQHPQPAEPATHTVPEAPDRPTVTMATATSVYLTWNPRANGGAPITHFHVQAIRLGRAGAVARHSDWYGDWHTVVDNVSPSKLSVEVTRLQPGVTYTFRVSAWNMYGESKRSKVSHPYTVQRSRRGPERPGPYIAYTEALSHEQILLNWMYTPNVNSTPIRGFYIFYRPTDSGSAEDYAIDVVASDVRWHQISELQAGTSYDIKMRTFSDGGESEDSNVMICETLARQGVTRTPLPAPQPPPATRFSEATQGLGSGGREGGGLGQNLLYVLLGLLLGPMALSVGCLAVLQQLKRNTDGKAYILYV</sequence>
<evidence type="ECO:0000259" key="4">
    <source>
        <dbReference type="PROSITE" id="PS50853"/>
    </source>
</evidence>
<proteinExistence type="predicted"/>
<dbReference type="GO" id="GO:0007399">
    <property type="term" value="P:nervous system development"/>
    <property type="evidence" value="ECO:0007669"/>
    <property type="project" value="TreeGrafter"/>
</dbReference>
<dbReference type="PROSITE" id="PS50853">
    <property type="entry name" value="FN3"/>
    <property type="match status" value="3"/>
</dbReference>
<feature type="domain" description="Fibronectin type-III" evidence="4">
    <location>
        <begin position="413"/>
        <end position="511"/>
    </location>
</feature>
<keyword evidence="3" id="KW-1133">Transmembrane helix</keyword>
<keyword evidence="6" id="KW-1185">Reference proteome</keyword>
<feature type="region of interest" description="Disordered" evidence="2">
    <location>
        <begin position="247"/>
        <end position="305"/>
    </location>
</feature>
<feature type="domain" description="Fibronectin type-III" evidence="4">
    <location>
        <begin position="301"/>
        <end position="407"/>
    </location>
</feature>